<dbReference type="Pfam" id="PF20009">
    <property type="entry name" value="GEVED"/>
    <property type="match status" value="1"/>
</dbReference>
<dbReference type="Pfam" id="PF18962">
    <property type="entry name" value="Por_Secre_tail"/>
    <property type="match status" value="1"/>
</dbReference>
<dbReference type="AlphaFoldDB" id="A0A1M5ABT0"/>
<name>A0A1M5ABT0_9FLAO</name>
<feature type="chain" id="PRO_5012589896" evidence="2">
    <location>
        <begin position="20"/>
        <end position="996"/>
    </location>
</feature>
<feature type="signal peptide" evidence="2">
    <location>
        <begin position="1"/>
        <end position="19"/>
    </location>
</feature>
<dbReference type="InterPro" id="IPR036116">
    <property type="entry name" value="FN3_sf"/>
</dbReference>
<protein>
    <submittedName>
        <fullName evidence="4">Por secretion system C-terminal sorting domain-containing protein</fullName>
    </submittedName>
</protein>
<dbReference type="CDD" id="cd00063">
    <property type="entry name" value="FN3"/>
    <property type="match status" value="1"/>
</dbReference>
<dbReference type="Pfam" id="PF00041">
    <property type="entry name" value="fn3"/>
    <property type="match status" value="1"/>
</dbReference>
<proteinExistence type="predicted"/>
<dbReference type="InterPro" id="IPR013783">
    <property type="entry name" value="Ig-like_fold"/>
</dbReference>
<dbReference type="NCBIfam" id="TIGR04183">
    <property type="entry name" value="Por_Secre_tail"/>
    <property type="match status" value="1"/>
</dbReference>
<evidence type="ECO:0000313" key="5">
    <source>
        <dbReference type="Proteomes" id="UP000184518"/>
    </source>
</evidence>
<evidence type="ECO:0000259" key="3">
    <source>
        <dbReference type="PROSITE" id="PS50853"/>
    </source>
</evidence>
<dbReference type="Proteomes" id="UP000184518">
    <property type="component" value="Unassembled WGS sequence"/>
</dbReference>
<dbReference type="Pfam" id="PF13583">
    <property type="entry name" value="Reprolysin_4"/>
    <property type="match status" value="1"/>
</dbReference>
<dbReference type="InterPro" id="IPR003961">
    <property type="entry name" value="FN3_dom"/>
</dbReference>
<dbReference type="Gene3D" id="3.40.390.10">
    <property type="entry name" value="Collagenase (Catalytic Domain)"/>
    <property type="match status" value="1"/>
</dbReference>
<keyword evidence="1 2" id="KW-0732">Signal</keyword>
<dbReference type="STRING" id="1416778.SAMN05443633_103436"/>
<reference evidence="5" key="1">
    <citation type="submission" date="2016-11" db="EMBL/GenBank/DDBJ databases">
        <authorList>
            <person name="Varghese N."/>
            <person name="Submissions S."/>
        </authorList>
    </citation>
    <scope>NUCLEOTIDE SEQUENCE [LARGE SCALE GENOMIC DNA]</scope>
    <source>
        <strain evidence="5">DSM 27619</strain>
    </source>
</reference>
<dbReference type="InterPro" id="IPR026444">
    <property type="entry name" value="Secre_tail"/>
</dbReference>
<dbReference type="InterPro" id="IPR045474">
    <property type="entry name" value="GEVED"/>
</dbReference>
<organism evidence="4 5">
    <name type="scientific">Chryseobacterium arachidis</name>
    <dbReference type="NCBI Taxonomy" id="1416778"/>
    <lineage>
        <taxon>Bacteria</taxon>
        <taxon>Pseudomonadati</taxon>
        <taxon>Bacteroidota</taxon>
        <taxon>Flavobacteriia</taxon>
        <taxon>Flavobacteriales</taxon>
        <taxon>Weeksellaceae</taxon>
        <taxon>Chryseobacterium group</taxon>
        <taxon>Chryseobacterium</taxon>
    </lineage>
</organism>
<dbReference type="GO" id="GO:0008237">
    <property type="term" value="F:metallopeptidase activity"/>
    <property type="evidence" value="ECO:0007669"/>
    <property type="project" value="InterPro"/>
</dbReference>
<feature type="domain" description="Fibronectin type-III" evidence="3">
    <location>
        <begin position="671"/>
        <end position="756"/>
    </location>
</feature>
<dbReference type="SUPFAM" id="SSF55486">
    <property type="entry name" value="Metalloproteases ('zincins'), catalytic domain"/>
    <property type="match status" value="1"/>
</dbReference>
<dbReference type="PROSITE" id="PS50853">
    <property type="entry name" value="FN3"/>
    <property type="match status" value="1"/>
</dbReference>
<dbReference type="OrthoDB" id="9792152at2"/>
<accession>A0A1M5ABT0</accession>
<dbReference type="RefSeq" id="WP_072955644.1">
    <property type="nucleotide sequence ID" value="NZ_FQUT01000003.1"/>
</dbReference>
<evidence type="ECO:0000256" key="2">
    <source>
        <dbReference type="SAM" id="SignalP"/>
    </source>
</evidence>
<gene>
    <name evidence="4" type="ORF">SAMN05443633_103436</name>
</gene>
<sequence length="996" mass="106555">MKKLITLLMCGVMGGTAFAQWTPTAPKRSSKMELSLERNYYKLDINQIRSQLKNAQEMGQNAKPVEISLPTLSGKIERFAVYSFPVMAKDLADKYELGSYAGVGIDDPTKYLRFSVAPNDFQSMIMNNGQYEFIEPSKADKTIYAVHPKTVKNENGFFCSTEEGPAAQQQINQMLKAGSSFTNQPTDFSKNSDKKYRTLRLVLSTTGEYTQFFGGVPGALAQINATITRVNAVFEKDFALHLNVLSYPDLVYPDAASDPYDTVTNPSQPPGTWNTSLRDILAANVGQANYDIGHLFGASGGGGNAGCIGCVCMSPVGTGYDPVVGYGKGSGITSPATGTVNPSAANPPSGDNFDIDYVAHELGHQLGANHTFAHTMQGSPVQMEPGSGSTIMAYAGITGSTTDVQPHSDPYFFKGSIDQVQTNLISKTCDTEVSVNNNPPVIADLPTYNIPKGTAFVLTASATDPENDPMTYTWEEVDNTNVVINKTNIGTTATGATFRSLSPTSSPTRYFPKLESVLNGFLDNSNNTWESVSQVARTTNFAVTVRDNNSDITQQQTSSKVQQIVVGNNGPFKINTQFADSTAPTVFSWDVASTNAAPYNVANVKIDYTTDNGTSWTILAASTPNDGSESVTIPSSLNGQTIKVRISAIGNVFYAVKAVNVTVFAPCNGNAPTSITANGITTSSANISWAPVANATYVVRYKKVSETVWTTINTSALNVTLSNLPDGTAYEVQVATVCSGTTGTFSSSVNFTTLALGAYCAVATTNATDDHIASVSLGTMTNASGPSTYTSYVANPALQVNLVKGSQYTLSVTKGWSSTAVPEMITAWIDFNRNGTFEDSERIMQSANTVTANPVTSSFTVPSTAVSGLGLRMRIGLLYYQQSGYIHNSSCGTVNTYGEYEDYNVVVSEIQLATNDVTGPKNNGIQIYPNPVSDILNVTKVSEKAAYKIYSAAGQLVRQGNINDGKINVSELIKGGYVITIEDKGREAFTSKFIKK</sequence>
<evidence type="ECO:0000256" key="1">
    <source>
        <dbReference type="ARBA" id="ARBA00022729"/>
    </source>
</evidence>
<dbReference type="EMBL" id="FQUT01000003">
    <property type="protein sequence ID" value="SHF27635.1"/>
    <property type="molecule type" value="Genomic_DNA"/>
</dbReference>
<dbReference type="InterPro" id="IPR024079">
    <property type="entry name" value="MetalloPept_cat_dom_sf"/>
</dbReference>
<dbReference type="SUPFAM" id="SSF49265">
    <property type="entry name" value="Fibronectin type III"/>
    <property type="match status" value="1"/>
</dbReference>
<keyword evidence="5" id="KW-1185">Reference proteome</keyword>
<dbReference type="Gene3D" id="2.60.40.10">
    <property type="entry name" value="Immunoglobulins"/>
    <property type="match status" value="1"/>
</dbReference>
<evidence type="ECO:0000313" key="4">
    <source>
        <dbReference type="EMBL" id="SHF27635.1"/>
    </source>
</evidence>
<dbReference type="SMART" id="SM00060">
    <property type="entry name" value="FN3"/>
    <property type="match status" value="1"/>
</dbReference>